<dbReference type="Proteomes" id="UP001162972">
    <property type="component" value="Chromosome 14"/>
</dbReference>
<name>A0AAD6NNW4_9ROSI</name>
<accession>A0AAD6NNW4</accession>
<dbReference type="EMBL" id="JAPFFJ010000019">
    <property type="protein sequence ID" value="KAJ6400314.1"/>
    <property type="molecule type" value="Genomic_DNA"/>
</dbReference>
<organism evidence="1 2">
    <name type="scientific">Salix udensis</name>
    <dbReference type="NCBI Taxonomy" id="889485"/>
    <lineage>
        <taxon>Eukaryota</taxon>
        <taxon>Viridiplantae</taxon>
        <taxon>Streptophyta</taxon>
        <taxon>Embryophyta</taxon>
        <taxon>Tracheophyta</taxon>
        <taxon>Spermatophyta</taxon>
        <taxon>Magnoliopsida</taxon>
        <taxon>eudicotyledons</taxon>
        <taxon>Gunneridae</taxon>
        <taxon>Pentapetalae</taxon>
        <taxon>rosids</taxon>
        <taxon>fabids</taxon>
        <taxon>Malpighiales</taxon>
        <taxon>Salicaceae</taxon>
        <taxon>Saliceae</taxon>
        <taxon>Salix</taxon>
    </lineage>
</organism>
<evidence type="ECO:0000313" key="1">
    <source>
        <dbReference type="EMBL" id="KAJ6400314.1"/>
    </source>
</evidence>
<sequence length="60" mass="6583">MRASSANSTGHLIPMPSDVNRLHIIEPKTHATHWTLAVTTFNNSLYAGIAEQMIAFCNDS</sequence>
<comment type="caution">
    <text evidence="1">The sequence shown here is derived from an EMBL/GenBank/DDBJ whole genome shotgun (WGS) entry which is preliminary data.</text>
</comment>
<feature type="non-terminal residue" evidence="1">
    <location>
        <position position="60"/>
    </location>
</feature>
<proteinExistence type="predicted"/>
<keyword evidence="2" id="KW-1185">Reference proteome</keyword>
<evidence type="ECO:0000313" key="2">
    <source>
        <dbReference type="Proteomes" id="UP001162972"/>
    </source>
</evidence>
<protein>
    <submittedName>
        <fullName evidence="1">Uncharacterized protein</fullName>
    </submittedName>
</protein>
<dbReference type="AlphaFoldDB" id="A0AAD6NNW4"/>
<reference evidence="1 2" key="1">
    <citation type="journal article" date="2023" name="Int. J. Mol. Sci.">
        <title>De Novo Assembly and Annotation of 11 Diverse Shrub Willow (Salix) Genomes Reveals Novel Gene Organization in Sex-Linked Regions.</title>
        <authorList>
            <person name="Hyden B."/>
            <person name="Feng K."/>
            <person name="Yates T.B."/>
            <person name="Jawdy S."/>
            <person name="Cereghino C."/>
            <person name="Smart L.B."/>
            <person name="Muchero W."/>
        </authorList>
    </citation>
    <scope>NUCLEOTIDE SEQUENCE [LARGE SCALE GENOMIC DNA]</scope>
    <source>
        <tissue evidence="1">Shoot tip</tissue>
    </source>
</reference>
<gene>
    <name evidence="1" type="ORF">OIU84_015882</name>
</gene>